<feature type="active site" description="N6-AMP-lysine intermediate" evidence="7">
    <location>
        <position position="127"/>
    </location>
</feature>
<protein>
    <recommendedName>
        <fullName evidence="7">DNA ligase B</fullName>
        <ecNumber evidence="7">6.5.1.2</ecNumber>
    </recommendedName>
    <alternativeName>
        <fullName evidence="7">Polydeoxyribonucleotide synthase [NAD(+)] B</fullName>
    </alternativeName>
</protein>
<dbReference type="HAMAP" id="MF_01587">
    <property type="entry name" value="DNA_ligase_B"/>
    <property type="match status" value="1"/>
</dbReference>
<evidence type="ECO:0000256" key="2">
    <source>
        <dbReference type="ARBA" id="ARBA00022705"/>
    </source>
</evidence>
<dbReference type="SUPFAM" id="SSF56091">
    <property type="entry name" value="DNA ligase/mRNA capping enzyme, catalytic domain"/>
    <property type="match status" value="1"/>
</dbReference>
<dbReference type="InterPro" id="IPR004150">
    <property type="entry name" value="NAD_DNA_ligase_OB"/>
</dbReference>
<name>A0A5R9R161_9GAMM</name>
<comment type="similarity">
    <text evidence="7">Belongs to the NAD-dependent DNA ligase family. LigB subfamily.</text>
</comment>
<keyword evidence="11" id="KW-1185">Reference proteome</keyword>
<dbReference type="GO" id="GO:0003911">
    <property type="term" value="F:DNA ligase (NAD+) activity"/>
    <property type="evidence" value="ECO:0007669"/>
    <property type="project" value="UniProtKB-UniRule"/>
</dbReference>
<keyword evidence="2 7" id="KW-0235">DNA replication</keyword>
<dbReference type="SUPFAM" id="SSF50249">
    <property type="entry name" value="Nucleic acid-binding proteins"/>
    <property type="match status" value="1"/>
</dbReference>
<dbReference type="Gene3D" id="3.30.470.30">
    <property type="entry name" value="DNA ligase/mRNA capping enzyme"/>
    <property type="match status" value="1"/>
</dbReference>
<evidence type="ECO:0000313" key="11">
    <source>
        <dbReference type="Proteomes" id="UP000306753"/>
    </source>
</evidence>
<dbReference type="PANTHER" id="PTHR47810">
    <property type="entry name" value="DNA LIGASE"/>
    <property type="match status" value="1"/>
</dbReference>
<keyword evidence="8" id="KW-0732">Signal</keyword>
<comment type="catalytic activity">
    <reaction evidence="6 7">
        <text>NAD(+) + (deoxyribonucleotide)n-3'-hydroxyl + 5'-phospho-(deoxyribonucleotide)m = (deoxyribonucleotide)n+m + AMP + beta-nicotinamide D-nucleotide.</text>
        <dbReference type="EC" id="6.5.1.2"/>
    </reaction>
</comment>
<dbReference type="EMBL" id="QLAG01000005">
    <property type="protein sequence ID" value="TLX64425.1"/>
    <property type="molecule type" value="Genomic_DNA"/>
</dbReference>
<dbReference type="PANTHER" id="PTHR47810:SF1">
    <property type="entry name" value="DNA LIGASE B"/>
    <property type="match status" value="1"/>
</dbReference>
<evidence type="ECO:0000313" key="10">
    <source>
        <dbReference type="EMBL" id="TLX64425.1"/>
    </source>
</evidence>
<dbReference type="InterPro" id="IPR013840">
    <property type="entry name" value="DNAligase_N"/>
</dbReference>
<dbReference type="InterPro" id="IPR012340">
    <property type="entry name" value="NA-bd_OB-fold"/>
</dbReference>
<dbReference type="RefSeq" id="WP_138411081.1">
    <property type="nucleotide sequence ID" value="NZ_QLAG01000005.1"/>
</dbReference>
<comment type="caution">
    <text evidence="10">The sequence shown here is derived from an EMBL/GenBank/DDBJ whole genome shotgun (WGS) entry which is preliminary data.</text>
</comment>
<dbReference type="EC" id="6.5.1.2" evidence="7"/>
<dbReference type="Pfam" id="PF03120">
    <property type="entry name" value="OB_DNA_ligase"/>
    <property type="match status" value="1"/>
</dbReference>
<keyword evidence="1 7" id="KW-0436">Ligase</keyword>
<evidence type="ECO:0000256" key="6">
    <source>
        <dbReference type="ARBA" id="ARBA00034005"/>
    </source>
</evidence>
<proteinExistence type="inferred from homology"/>
<dbReference type="Pfam" id="PF01653">
    <property type="entry name" value="DNA_ligase_aden"/>
    <property type="match status" value="1"/>
</dbReference>
<dbReference type="SMART" id="SM00532">
    <property type="entry name" value="LIGANc"/>
    <property type="match status" value="1"/>
</dbReference>
<reference evidence="10 11" key="1">
    <citation type="journal article" date="2017" name="Eur. J. Clin. Microbiol. Infect. Dis.">
        <title>Uncommonly isolated clinical Pseudomonas: identification and phylogenetic assignation.</title>
        <authorList>
            <person name="Mulet M."/>
            <person name="Gomila M."/>
            <person name="Ramirez A."/>
            <person name="Cardew S."/>
            <person name="Moore E.R."/>
            <person name="Lalucat J."/>
            <person name="Garcia-Valdes E."/>
        </authorList>
    </citation>
    <scope>NUCLEOTIDE SEQUENCE [LARGE SCALE GENOMIC DNA]</scope>
    <source>
        <strain evidence="10 11">SD129</strain>
    </source>
</reference>
<evidence type="ECO:0000256" key="8">
    <source>
        <dbReference type="SAM" id="SignalP"/>
    </source>
</evidence>
<dbReference type="InterPro" id="IPR010994">
    <property type="entry name" value="RuvA_2-like"/>
</dbReference>
<keyword evidence="5 7" id="KW-0234">DNA repair</keyword>
<comment type="function">
    <text evidence="7">Catalyzes the formation of phosphodiester linkages between 5'-phosphoryl and 3'-hydroxyl groups in double-stranded DNA using NAD as a coenzyme and as the energy source for the reaction.</text>
</comment>
<accession>A0A5R9R161</accession>
<evidence type="ECO:0000256" key="3">
    <source>
        <dbReference type="ARBA" id="ARBA00022763"/>
    </source>
</evidence>
<feature type="chain" id="PRO_5024430120" description="DNA ligase B" evidence="8">
    <location>
        <begin position="21"/>
        <end position="559"/>
    </location>
</feature>
<organism evidence="10 11">
    <name type="scientific">Stutzerimonas nosocomialis</name>
    <dbReference type="NCBI Taxonomy" id="1056496"/>
    <lineage>
        <taxon>Bacteria</taxon>
        <taxon>Pseudomonadati</taxon>
        <taxon>Pseudomonadota</taxon>
        <taxon>Gammaproteobacteria</taxon>
        <taxon>Pseudomonadales</taxon>
        <taxon>Pseudomonadaceae</taxon>
        <taxon>Stutzerimonas</taxon>
    </lineage>
</organism>
<evidence type="ECO:0000256" key="4">
    <source>
        <dbReference type="ARBA" id="ARBA00023027"/>
    </source>
</evidence>
<feature type="domain" description="NAD-dependent DNA ligase N-terminal" evidence="9">
    <location>
        <begin position="30"/>
        <end position="429"/>
    </location>
</feature>
<evidence type="ECO:0000256" key="1">
    <source>
        <dbReference type="ARBA" id="ARBA00022598"/>
    </source>
</evidence>
<evidence type="ECO:0000256" key="7">
    <source>
        <dbReference type="HAMAP-Rule" id="MF_01587"/>
    </source>
</evidence>
<dbReference type="InterPro" id="IPR050326">
    <property type="entry name" value="NAD_dep_DNA_ligaseB"/>
</dbReference>
<dbReference type="Gene3D" id="1.10.150.20">
    <property type="entry name" value="5' to 3' exonuclease, C-terminal subdomain"/>
    <property type="match status" value="1"/>
</dbReference>
<keyword evidence="4 7" id="KW-0520">NAD</keyword>
<dbReference type="GO" id="GO:0006260">
    <property type="term" value="P:DNA replication"/>
    <property type="evidence" value="ECO:0007669"/>
    <property type="project" value="UniProtKB-KW"/>
</dbReference>
<dbReference type="Gene3D" id="2.40.50.140">
    <property type="entry name" value="Nucleic acid-binding proteins"/>
    <property type="match status" value="1"/>
</dbReference>
<dbReference type="Pfam" id="PF14520">
    <property type="entry name" value="HHH_5"/>
    <property type="match status" value="1"/>
</dbReference>
<evidence type="ECO:0000256" key="5">
    <source>
        <dbReference type="ARBA" id="ARBA00023204"/>
    </source>
</evidence>
<dbReference type="Gene3D" id="1.10.287.610">
    <property type="entry name" value="Helix hairpin bin"/>
    <property type="match status" value="1"/>
</dbReference>
<dbReference type="AlphaFoldDB" id="A0A5R9R161"/>
<dbReference type="Proteomes" id="UP000306753">
    <property type="component" value="Unassembled WGS sequence"/>
</dbReference>
<dbReference type="InterPro" id="IPR013839">
    <property type="entry name" value="DNAligase_adenylation"/>
</dbReference>
<feature type="signal peptide" evidence="8">
    <location>
        <begin position="1"/>
        <end position="20"/>
    </location>
</feature>
<dbReference type="SUPFAM" id="SSF47781">
    <property type="entry name" value="RuvA domain 2-like"/>
    <property type="match status" value="1"/>
</dbReference>
<dbReference type="InterPro" id="IPR020923">
    <property type="entry name" value="DNA_ligase_B"/>
</dbReference>
<sequence length="559" mass="61121">MIRPALLAIVQTSLCLPAFAAPCPDWEPSHAHREIAALDAKIVAWDAAYHGHGQSLVPDEVYDQARARLDGWRSCFAEPPHAPADPLAGQGGERLHPVMQTGLTKLADEAEVSRWMASRKDLWIQPKVDGVAVTLVYRDGVLQQAISRGDGRSGQDWTARVRQLPRVAQRLPLSEPVILQGELYWRLPDHVQATAGGTGARSKVAGLMARQRLTPEEAAGIGLFVWDWPNGPDEMQARLRGLTAMGFADTAQLSQPLTTVAEARHWRDHWYRNALPFASDGVVLKQAHRPEGSRWRAEPPSWAAAWKYPVVTALTEVREVTFKIGRTGRITPMLGIEPVILDGHRITQLSVGSLQRWRALDIRPGDQVAVALAGLTIPRLDGVIWQASQRQGVTVPDPSRHHALSCWRPEPGCEAQFLARLAWLGGKQGLALPGVGPETWRSLLEAGLLSDLGDWLTLDSAHLTELPGVGPVRAAALRRRFDEARQRPFARWLAGLGVPPGVELTGELSWADLATRSQAQWAEQPGIGPGRARQLHAFFNEPEVAALAARLGAQGIAGF</sequence>
<gene>
    <name evidence="7" type="primary">ligB</name>
    <name evidence="10" type="ORF">DN820_05120</name>
</gene>
<dbReference type="NCBIfam" id="NF005987">
    <property type="entry name" value="PRK08097.1"/>
    <property type="match status" value="1"/>
</dbReference>
<dbReference type="GO" id="GO:0006281">
    <property type="term" value="P:DNA repair"/>
    <property type="evidence" value="ECO:0007669"/>
    <property type="project" value="UniProtKB-KW"/>
</dbReference>
<evidence type="ECO:0000259" key="9">
    <source>
        <dbReference type="SMART" id="SM00532"/>
    </source>
</evidence>
<keyword evidence="3 7" id="KW-0227">DNA damage</keyword>